<feature type="repeat" description="ANK" evidence="3">
    <location>
        <begin position="85"/>
        <end position="117"/>
    </location>
</feature>
<reference evidence="4 5" key="1">
    <citation type="journal article" date="2020" name="IScience">
        <title>Genome Sequencing of the Endangered Kingdonia uniflora (Circaeasteraceae, Ranunculales) Reveals Potential Mechanisms of Evolutionary Specialization.</title>
        <authorList>
            <person name="Sun Y."/>
            <person name="Deng T."/>
            <person name="Zhang A."/>
            <person name="Moore M.J."/>
            <person name="Landis J.B."/>
            <person name="Lin N."/>
            <person name="Zhang H."/>
            <person name="Zhang X."/>
            <person name="Huang J."/>
            <person name="Zhang X."/>
            <person name="Sun H."/>
            <person name="Wang H."/>
        </authorList>
    </citation>
    <scope>NUCLEOTIDE SEQUENCE [LARGE SCALE GENOMIC DNA]</scope>
    <source>
        <strain evidence="4">TB1705</strain>
        <tissue evidence="4">Leaf</tissue>
    </source>
</reference>
<dbReference type="PROSITE" id="PS50297">
    <property type="entry name" value="ANK_REP_REGION"/>
    <property type="match status" value="2"/>
</dbReference>
<protein>
    <submittedName>
        <fullName evidence="4">Uncharacterized protein</fullName>
    </submittedName>
</protein>
<dbReference type="GO" id="GO:0004842">
    <property type="term" value="F:ubiquitin-protein transferase activity"/>
    <property type="evidence" value="ECO:0007669"/>
    <property type="project" value="TreeGrafter"/>
</dbReference>
<dbReference type="AlphaFoldDB" id="A0A7J7LTH3"/>
<dbReference type="PANTHER" id="PTHR24171:SF8">
    <property type="entry name" value="BRCA1-ASSOCIATED RING DOMAIN PROTEIN 1"/>
    <property type="match status" value="1"/>
</dbReference>
<dbReference type="PRINTS" id="PR01415">
    <property type="entry name" value="ANKYRIN"/>
</dbReference>
<evidence type="ECO:0000256" key="3">
    <source>
        <dbReference type="PROSITE-ProRule" id="PRU00023"/>
    </source>
</evidence>
<accession>A0A7J7LTH3</accession>
<dbReference type="Proteomes" id="UP000541444">
    <property type="component" value="Unassembled WGS sequence"/>
</dbReference>
<evidence type="ECO:0000313" key="4">
    <source>
        <dbReference type="EMBL" id="KAF6145955.1"/>
    </source>
</evidence>
<keyword evidence="1" id="KW-0677">Repeat</keyword>
<evidence type="ECO:0000256" key="1">
    <source>
        <dbReference type="ARBA" id="ARBA00022737"/>
    </source>
</evidence>
<proteinExistence type="predicted"/>
<evidence type="ECO:0000313" key="5">
    <source>
        <dbReference type="Proteomes" id="UP000541444"/>
    </source>
</evidence>
<gene>
    <name evidence="4" type="ORF">GIB67_004921</name>
</gene>
<dbReference type="PROSITE" id="PS50088">
    <property type="entry name" value="ANK_REPEAT"/>
    <property type="match status" value="2"/>
</dbReference>
<dbReference type="PANTHER" id="PTHR24171">
    <property type="entry name" value="ANKYRIN REPEAT DOMAIN-CONTAINING PROTEIN 39-RELATED"/>
    <property type="match status" value="1"/>
</dbReference>
<sequence length="153" mass="16352">MGVEEMNPASQPSNEMATDNVEDLLEAARYSDIDDVTSLASTGISLDSKDDQGRTALHMAAGNGHLGIVEYLIRKGVDLNPLNLENNTPLHWACLNGHIQVVKTLILAGASVTRLNSHERTPIDEAVSHGKIAVIDAFNEAVAQAELNGIKIS</sequence>
<feature type="repeat" description="ANK" evidence="3">
    <location>
        <begin position="52"/>
        <end position="84"/>
    </location>
</feature>
<keyword evidence="2 3" id="KW-0040">ANK repeat</keyword>
<dbReference type="GO" id="GO:0085020">
    <property type="term" value="P:protein K6-linked ubiquitination"/>
    <property type="evidence" value="ECO:0007669"/>
    <property type="project" value="TreeGrafter"/>
</dbReference>
<keyword evidence="5" id="KW-1185">Reference proteome</keyword>
<dbReference type="InterPro" id="IPR036770">
    <property type="entry name" value="Ankyrin_rpt-contain_sf"/>
</dbReference>
<organism evidence="4 5">
    <name type="scientific">Kingdonia uniflora</name>
    <dbReference type="NCBI Taxonomy" id="39325"/>
    <lineage>
        <taxon>Eukaryota</taxon>
        <taxon>Viridiplantae</taxon>
        <taxon>Streptophyta</taxon>
        <taxon>Embryophyta</taxon>
        <taxon>Tracheophyta</taxon>
        <taxon>Spermatophyta</taxon>
        <taxon>Magnoliopsida</taxon>
        <taxon>Ranunculales</taxon>
        <taxon>Circaeasteraceae</taxon>
        <taxon>Kingdonia</taxon>
    </lineage>
</organism>
<dbReference type="SMART" id="SM00248">
    <property type="entry name" value="ANK"/>
    <property type="match status" value="3"/>
</dbReference>
<dbReference type="Gene3D" id="1.25.40.20">
    <property type="entry name" value="Ankyrin repeat-containing domain"/>
    <property type="match status" value="2"/>
</dbReference>
<dbReference type="OrthoDB" id="10057496at2759"/>
<evidence type="ECO:0000256" key="2">
    <source>
        <dbReference type="ARBA" id="ARBA00023043"/>
    </source>
</evidence>
<comment type="caution">
    <text evidence="4">The sequence shown here is derived from an EMBL/GenBank/DDBJ whole genome shotgun (WGS) entry which is preliminary data.</text>
</comment>
<dbReference type="Pfam" id="PF12796">
    <property type="entry name" value="Ank_2"/>
    <property type="match status" value="1"/>
</dbReference>
<name>A0A7J7LTH3_9MAGN</name>
<dbReference type="SUPFAM" id="SSF48403">
    <property type="entry name" value="Ankyrin repeat"/>
    <property type="match status" value="1"/>
</dbReference>
<dbReference type="EMBL" id="JACGCM010002019">
    <property type="protein sequence ID" value="KAF6145955.1"/>
    <property type="molecule type" value="Genomic_DNA"/>
</dbReference>
<dbReference type="InterPro" id="IPR002110">
    <property type="entry name" value="Ankyrin_rpt"/>
</dbReference>